<evidence type="ECO:0000313" key="1">
    <source>
        <dbReference type="Proteomes" id="UP000079169"/>
    </source>
</evidence>
<proteinExistence type="predicted"/>
<dbReference type="STRING" id="121845.A0A1S3D9A2"/>
<gene>
    <name evidence="2" type="primary">LOC103514022</name>
</gene>
<accession>A0A1S3D9A2</accession>
<reference evidence="2" key="1">
    <citation type="submission" date="2025-08" db="UniProtKB">
        <authorList>
            <consortium name="RefSeq"/>
        </authorList>
    </citation>
    <scope>IDENTIFICATION</scope>
</reference>
<dbReference type="GeneID" id="103514022"/>
<dbReference type="KEGG" id="dci:103514022"/>
<dbReference type="AlphaFoldDB" id="A0A1S3D9A2"/>
<keyword evidence="1" id="KW-1185">Reference proteome</keyword>
<organism evidence="1 2">
    <name type="scientific">Diaphorina citri</name>
    <name type="common">Asian citrus psyllid</name>
    <dbReference type="NCBI Taxonomy" id="121845"/>
    <lineage>
        <taxon>Eukaryota</taxon>
        <taxon>Metazoa</taxon>
        <taxon>Ecdysozoa</taxon>
        <taxon>Arthropoda</taxon>
        <taxon>Hexapoda</taxon>
        <taxon>Insecta</taxon>
        <taxon>Pterygota</taxon>
        <taxon>Neoptera</taxon>
        <taxon>Paraneoptera</taxon>
        <taxon>Hemiptera</taxon>
        <taxon>Sternorrhyncha</taxon>
        <taxon>Psylloidea</taxon>
        <taxon>Psyllidae</taxon>
        <taxon>Diaphorininae</taxon>
        <taxon>Diaphorina</taxon>
    </lineage>
</organism>
<dbReference type="Proteomes" id="UP000079169">
    <property type="component" value="Unplaced"/>
</dbReference>
<dbReference type="PaxDb" id="121845-A0A1S3D9A2"/>
<name>A0A1S3D9A2_DIACI</name>
<dbReference type="RefSeq" id="XP_008477109.1">
    <property type="nucleotide sequence ID" value="XM_008478887.3"/>
</dbReference>
<evidence type="ECO:0000313" key="2">
    <source>
        <dbReference type="RefSeq" id="XP_008477109.1"/>
    </source>
</evidence>
<protein>
    <submittedName>
        <fullName evidence="2">Leucine-rich repeat extensin-like protein 2</fullName>
    </submittedName>
</protein>
<sequence length="215" mass="24448">MGRVDIKKKVIINTVDRRNIESTPPPHYSNTDQIHPSVPAYHPSQFPYHPEPPYNPEIFHQPISQQPEVPYHPGPPYNPGTFQQPISQQPEVPYHPGPPYNPGTFHQPISQQPEVPYHPGPPYNPGTFQQAISQQPTPNTIVVHNQFMTCPRCGSRMVEQTTYEYNCSAHLCCLLMFCSGICTLCSCLPYCNCMETCKTAHRKYVCPNCYLDTHL</sequence>